<evidence type="ECO:0000313" key="9">
    <source>
        <dbReference type="Proteomes" id="UP001202248"/>
    </source>
</evidence>
<organism evidence="8 9">
    <name type="scientific">Niabella ginsengisoli</name>
    <dbReference type="NCBI Taxonomy" id="522298"/>
    <lineage>
        <taxon>Bacteria</taxon>
        <taxon>Pseudomonadati</taxon>
        <taxon>Bacteroidota</taxon>
        <taxon>Chitinophagia</taxon>
        <taxon>Chitinophagales</taxon>
        <taxon>Chitinophagaceae</taxon>
        <taxon>Niabella</taxon>
    </lineage>
</organism>
<keyword evidence="3" id="KW-1003">Cell membrane</keyword>
<comment type="caution">
    <text evidence="8">The sequence shown here is derived from an EMBL/GenBank/DDBJ whole genome shotgun (WGS) entry which is preliminary data.</text>
</comment>
<protein>
    <submittedName>
        <fullName evidence="8">Chromate transporter</fullName>
    </submittedName>
</protein>
<keyword evidence="4 7" id="KW-0812">Transmembrane</keyword>
<proteinExistence type="inferred from homology"/>
<feature type="transmembrane region" description="Helical" evidence="7">
    <location>
        <begin position="134"/>
        <end position="167"/>
    </location>
</feature>
<evidence type="ECO:0000256" key="1">
    <source>
        <dbReference type="ARBA" id="ARBA00004651"/>
    </source>
</evidence>
<keyword evidence="9" id="KW-1185">Reference proteome</keyword>
<name>A0ABS9SNM8_9BACT</name>
<evidence type="ECO:0000256" key="6">
    <source>
        <dbReference type="ARBA" id="ARBA00023136"/>
    </source>
</evidence>
<dbReference type="InterPro" id="IPR003370">
    <property type="entry name" value="Chromate_transpt"/>
</dbReference>
<accession>A0ABS9SNM8</accession>
<dbReference type="Pfam" id="PF02417">
    <property type="entry name" value="Chromate_transp"/>
    <property type="match status" value="1"/>
</dbReference>
<evidence type="ECO:0000256" key="5">
    <source>
        <dbReference type="ARBA" id="ARBA00022989"/>
    </source>
</evidence>
<feature type="transmembrane region" description="Helical" evidence="7">
    <location>
        <begin position="102"/>
        <end position="122"/>
    </location>
</feature>
<keyword evidence="5 7" id="KW-1133">Transmembrane helix</keyword>
<evidence type="ECO:0000256" key="4">
    <source>
        <dbReference type="ARBA" id="ARBA00022692"/>
    </source>
</evidence>
<comment type="similarity">
    <text evidence="2">Belongs to the chromate ion transporter (CHR) (TC 2.A.51) family.</text>
</comment>
<keyword evidence="6 7" id="KW-0472">Membrane</keyword>
<evidence type="ECO:0000256" key="7">
    <source>
        <dbReference type="SAM" id="Phobius"/>
    </source>
</evidence>
<dbReference type="PANTHER" id="PTHR33567:SF3">
    <property type="entry name" value="CHROMATE ION TRANSPORTER (EUROFUNG)"/>
    <property type="match status" value="1"/>
</dbReference>
<evidence type="ECO:0000313" key="8">
    <source>
        <dbReference type="EMBL" id="MCH5599943.1"/>
    </source>
</evidence>
<dbReference type="EMBL" id="JAKWBL010000004">
    <property type="protein sequence ID" value="MCH5599943.1"/>
    <property type="molecule type" value="Genomic_DNA"/>
</dbReference>
<reference evidence="8 9" key="1">
    <citation type="submission" date="2022-02" db="EMBL/GenBank/DDBJ databases">
        <authorList>
            <person name="Min J."/>
        </authorList>
    </citation>
    <scope>NUCLEOTIDE SEQUENCE [LARGE SCALE GENOMIC DNA]</scope>
    <source>
        <strain evidence="8 9">GR10-1</strain>
    </source>
</reference>
<sequence>MPIMYEQFSVRPEAVKNRNPNAIHIDKKDMLTGIGIVRAVPGPVFSIGSYTGGLALKDGGAGMQIIGSIIGMVGIFLPSALLVLFFFPIWNRLKKYSAIYRSLEGINAAVLGIMVGSTFYILKDITLFDGTGVGFINIGIVLGTAVTLIFTRVPAPVIVVLCVVLGYFL</sequence>
<comment type="subcellular location">
    <subcellularLocation>
        <location evidence="1">Cell membrane</location>
        <topology evidence="1">Multi-pass membrane protein</topology>
    </subcellularLocation>
</comment>
<evidence type="ECO:0000256" key="2">
    <source>
        <dbReference type="ARBA" id="ARBA00005262"/>
    </source>
</evidence>
<evidence type="ECO:0000256" key="3">
    <source>
        <dbReference type="ARBA" id="ARBA00022475"/>
    </source>
</evidence>
<dbReference type="PANTHER" id="PTHR33567">
    <property type="entry name" value="CHROMATE ION TRANSPORTER (EUROFUNG)"/>
    <property type="match status" value="1"/>
</dbReference>
<dbReference type="Proteomes" id="UP001202248">
    <property type="component" value="Unassembled WGS sequence"/>
</dbReference>
<feature type="transmembrane region" description="Helical" evidence="7">
    <location>
        <begin position="65"/>
        <end position="90"/>
    </location>
</feature>
<gene>
    <name evidence="8" type="ORF">MKP09_19515</name>
</gene>